<comment type="caution">
    <text evidence="1">The sequence shown here is derived from an EMBL/GenBank/DDBJ whole genome shotgun (WGS) entry which is preliminary data.</text>
</comment>
<organism evidence="1 2">
    <name type="scientific">Piscinibacterium candidicorallinum</name>
    <dbReference type="NCBI Taxonomy" id="1793872"/>
    <lineage>
        <taxon>Bacteria</taxon>
        <taxon>Pseudomonadati</taxon>
        <taxon>Pseudomonadota</taxon>
        <taxon>Betaproteobacteria</taxon>
        <taxon>Burkholderiales</taxon>
        <taxon>Piscinibacterium</taxon>
    </lineage>
</organism>
<keyword evidence="2" id="KW-1185">Reference proteome</keyword>
<reference evidence="2" key="1">
    <citation type="journal article" date="2019" name="Int. J. Syst. Evol. Microbiol.">
        <title>The Global Catalogue of Microorganisms (GCM) 10K type strain sequencing project: providing services to taxonomists for standard genome sequencing and annotation.</title>
        <authorList>
            <consortium name="The Broad Institute Genomics Platform"/>
            <consortium name="The Broad Institute Genome Sequencing Center for Infectious Disease"/>
            <person name="Wu L."/>
            <person name="Ma J."/>
        </authorList>
    </citation>
    <scope>NUCLEOTIDE SEQUENCE [LARGE SCALE GENOMIC DNA]</scope>
    <source>
        <strain evidence="2">KCTC 52168</strain>
    </source>
</reference>
<dbReference type="EMBL" id="JBHRTI010000004">
    <property type="protein sequence ID" value="MFC3148038.1"/>
    <property type="molecule type" value="Genomic_DNA"/>
</dbReference>
<dbReference type="RefSeq" id="WP_377303620.1">
    <property type="nucleotide sequence ID" value="NZ_CP180191.1"/>
</dbReference>
<accession>A0ABV7H294</accession>
<dbReference type="Proteomes" id="UP001595556">
    <property type="component" value="Unassembled WGS sequence"/>
</dbReference>
<name>A0ABV7H294_9BURK</name>
<proteinExistence type="predicted"/>
<gene>
    <name evidence="1" type="ORF">ACFOEN_10330</name>
</gene>
<evidence type="ECO:0000313" key="2">
    <source>
        <dbReference type="Proteomes" id="UP001595556"/>
    </source>
</evidence>
<evidence type="ECO:0000313" key="1">
    <source>
        <dbReference type="EMBL" id="MFC3148038.1"/>
    </source>
</evidence>
<sequence length="109" mass="12326">MPTLKQLNGKLFDGIELVPVFQVRLEPEDFKANLGIQFQEDFDDLDRFIWAAIETSSGHQFALTRYVRNPGSGTTAWMPRGTFSPQIHVPSFLVATGLLDSDITWVRVD</sequence>
<protein>
    <submittedName>
        <fullName evidence="1">Uncharacterized protein</fullName>
    </submittedName>
</protein>